<sequence length="245" mass="28030">MTLPLTEERLQALRGRLLASKRELEERTNRNRHFGLENSFRESTGDLSTSDNHPADGGTEMFERGKDISLLEREAFRLTRIEAALERMETGEYGRCVACGRFIPAERLEALPTAIYCLEHEPRQREKEGRPVEEEFLTPPFGRTSLDGQHDQNGFDGEDAWQIVESWGSSNTPAMAENPNADDYDHLYIEAEENDGFVEPIESFLATDITGHDVTVVRNRAYRHYMAANEGEHLLEPDEEADDWR</sequence>
<name>A0A7X0SGP1_9BACL</name>
<dbReference type="GO" id="GO:0008270">
    <property type="term" value="F:zinc ion binding"/>
    <property type="evidence" value="ECO:0007669"/>
    <property type="project" value="UniProtKB-KW"/>
</dbReference>
<comment type="caution">
    <text evidence="7">The sequence shown here is derived from an EMBL/GenBank/DDBJ whole genome shotgun (WGS) entry which is preliminary data.</text>
</comment>
<feature type="region of interest" description="Disordered" evidence="5">
    <location>
        <begin position="29"/>
        <end position="62"/>
    </location>
</feature>
<evidence type="ECO:0000256" key="2">
    <source>
        <dbReference type="ARBA" id="ARBA00022771"/>
    </source>
</evidence>
<dbReference type="Pfam" id="PF01258">
    <property type="entry name" value="zf-dskA_traR"/>
    <property type="match status" value="1"/>
</dbReference>
<evidence type="ECO:0000256" key="1">
    <source>
        <dbReference type="ARBA" id="ARBA00022723"/>
    </source>
</evidence>
<evidence type="ECO:0000313" key="8">
    <source>
        <dbReference type="Proteomes" id="UP000564644"/>
    </source>
</evidence>
<dbReference type="PANTHER" id="PTHR33823:SF4">
    <property type="entry name" value="GENERAL STRESS PROTEIN 16O"/>
    <property type="match status" value="1"/>
</dbReference>
<dbReference type="RefSeq" id="WP_185127275.1">
    <property type="nucleotide sequence ID" value="NZ_JACJVO010000002.1"/>
</dbReference>
<keyword evidence="2" id="KW-0863">Zinc-finger</keyword>
<evidence type="ECO:0000256" key="4">
    <source>
        <dbReference type="PROSITE-ProRule" id="PRU00510"/>
    </source>
</evidence>
<dbReference type="NCBIfam" id="TIGR02890">
    <property type="entry name" value="bacill_yteA"/>
    <property type="match status" value="1"/>
</dbReference>
<evidence type="ECO:0000259" key="6">
    <source>
        <dbReference type="Pfam" id="PF01258"/>
    </source>
</evidence>
<dbReference type="AlphaFoldDB" id="A0A7X0SGP1"/>
<keyword evidence="3" id="KW-0862">Zinc</keyword>
<keyword evidence="1" id="KW-0479">Metal-binding</keyword>
<gene>
    <name evidence="7" type="ORF">H7C18_01675</name>
</gene>
<protein>
    <submittedName>
        <fullName evidence="7">TraR/DksA C4-type zinc finger protein</fullName>
    </submittedName>
</protein>
<keyword evidence="8" id="KW-1185">Reference proteome</keyword>
<accession>A0A7X0SGP1</accession>
<dbReference type="PROSITE" id="PS51128">
    <property type="entry name" value="ZF_DKSA_2"/>
    <property type="match status" value="1"/>
</dbReference>
<feature type="zinc finger region" description="dksA C4-type" evidence="4">
    <location>
        <begin position="96"/>
        <end position="120"/>
    </location>
</feature>
<proteinExistence type="predicted"/>
<dbReference type="SUPFAM" id="SSF57716">
    <property type="entry name" value="Glucocorticoid receptor-like (DNA-binding domain)"/>
    <property type="match status" value="1"/>
</dbReference>
<reference evidence="7 8" key="1">
    <citation type="submission" date="2020-08" db="EMBL/GenBank/DDBJ databases">
        <title>Cohnella phylogeny.</title>
        <authorList>
            <person name="Dunlap C."/>
        </authorList>
    </citation>
    <scope>NUCLEOTIDE SEQUENCE [LARGE SCALE GENOMIC DNA]</scope>
    <source>
        <strain evidence="7 8">CBP 2801</strain>
    </source>
</reference>
<dbReference type="InterPro" id="IPR000962">
    <property type="entry name" value="Znf_DskA_TraR"/>
</dbReference>
<organism evidence="7 8">
    <name type="scientific">Cohnella zeiphila</name>
    <dbReference type="NCBI Taxonomy" id="2761120"/>
    <lineage>
        <taxon>Bacteria</taxon>
        <taxon>Bacillati</taxon>
        <taxon>Bacillota</taxon>
        <taxon>Bacilli</taxon>
        <taxon>Bacillales</taxon>
        <taxon>Paenibacillaceae</taxon>
        <taxon>Cohnella</taxon>
    </lineage>
</organism>
<dbReference type="EMBL" id="JACJVO010000002">
    <property type="protein sequence ID" value="MBB6729602.1"/>
    <property type="molecule type" value="Genomic_DNA"/>
</dbReference>
<evidence type="ECO:0000256" key="5">
    <source>
        <dbReference type="SAM" id="MobiDB-lite"/>
    </source>
</evidence>
<evidence type="ECO:0000313" key="7">
    <source>
        <dbReference type="EMBL" id="MBB6729602.1"/>
    </source>
</evidence>
<dbReference type="PANTHER" id="PTHR33823">
    <property type="entry name" value="RNA POLYMERASE-BINDING TRANSCRIPTION FACTOR DKSA-RELATED"/>
    <property type="match status" value="1"/>
</dbReference>
<dbReference type="Gene3D" id="1.20.120.910">
    <property type="entry name" value="DksA, coiled-coil domain"/>
    <property type="match status" value="1"/>
</dbReference>
<feature type="domain" description="Zinc finger DksA/TraR C4-type" evidence="6">
    <location>
        <begin position="91"/>
        <end position="119"/>
    </location>
</feature>
<dbReference type="Proteomes" id="UP000564644">
    <property type="component" value="Unassembled WGS sequence"/>
</dbReference>
<evidence type="ECO:0000256" key="3">
    <source>
        <dbReference type="ARBA" id="ARBA00022833"/>
    </source>
</evidence>
<dbReference type="SUPFAM" id="SSF109635">
    <property type="entry name" value="DnaK suppressor protein DksA, alpha-hairpin domain"/>
    <property type="match status" value="1"/>
</dbReference>
<dbReference type="InterPro" id="IPR037187">
    <property type="entry name" value="DnaK_N"/>
</dbReference>
<dbReference type="InterPro" id="IPR014240">
    <property type="entry name" value="YteA"/>
</dbReference>